<dbReference type="GO" id="GO:0005509">
    <property type="term" value="F:calcium ion binding"/>
    <property type="evidence" value="ECO:0007669"/>
    <property type="project" value="InterPro"/>
</dbReference>
<comment type="catalytic activity">
    <reaction evidence="14">
        <text>a 1,2-diacyl-sn-glycero-3-phospho-L-serine + H(+) = a 1,2-diacyl-sn-glycero-3-phosphoethanolamine + CO2</text>
        <dbReference type="Rhea" id="RHEA:20828"/>
        <dbReference type="ChEBI" id="CHEBI:15378"/>
        <dbReference type="ChEBI" id="CHEBI:16526"/>
        <dbReference type="ChEBI" id="CHEBI:57262"/>
        <dbReference type="ChEBI" id="CHEBI:64612"/>
        <dbReference type="EC" id="4.1.1.65"/>
    </reaction>
</comment>
<dbReference type="OrthoDB" id="67700at2759"/>
<feature type="region of interest" description="Disordered" evidence="16">
    <location>
        <begin position="1398"/>
        <end position="1418"/>
    </location>
</feature>
<keyword evidence="11 14" id="KW-0456">Lyase</keyword>
<dbReference type="InterPro" id="IPR033179">
    <property type="entry name" value="PSD_type2_pro"/>
</dbReference>
<evidence type="ECO:0000256" key="3">
    <source>
        <dbReference type="ARBA" id="ARBA00022516"/>
    </source>
</evidence>
<comment type="pathway">
    <text evidence="14">Phospholipid metabolism; phosphatidylethanolamine biosynthesis; phosphatidylethanolamine from CDP-diacylglycerol: step 2/2.</text>
</comment>
<evidence type="ECO:0000313" key="19">
    <source>
        <dbReference type="EMBL" id="TGJ88710.1"/>
    </source>
</evidence>
<comment type="caution">
    <text evidence="19">The sequence shown here is derived from an EMBL/GenBank/DDBJ whole genome shotgun (WGS) entry which is preliminary data.</text>
</comment>
<dbReference type="GO" id="GO:0005795">
    <property type="term" value="C:Golgi stack"/>
    <property type="evidence" value="ECO:0007669"/>
    <property type="project" value="UniProtKB-UniRule"/>
</dbReference>
<keyword evidence="12 14" id="KW-1208">Phospholipid metabolism</keyword>
<comment type="subcellular location">
    <subcellularLocation>
        <location evidence="14">Golgi apparatus membrane</location>
        <topology evidence="14">Peripheral membrane protein</topology>
        <orientation evidence="14">Cytoplasmic side</orientation>
    </subcellularLocation>
    <subcellularLocation>
        <location evidence="14">Endosome membrane</location>
        <topology evidence="14">Peripheral membrane protein</topology>
        <orientation evidence="14">Cytoplasmic side</orientation>
    </subcellularLocation>
</comment>
<evidence type="ECO:0000256" key="12">
    <source>
        <dbReference type="ARBA" id="ARBA00023264"/>
    </source>
</evidence>
<dbReference type="GO" id="GO:0000139">
    <property type="term" value="C:Golgi membrane"/>
    <property type="evidence" value="ECO:0007669"/>
    <property type="project" value="UniProtKB-SubCell"/>
</dbReference>
<feature type="domain" description="C2" evidence="17">
    <location>
        <begin position="15"/>
        <end position="136"/>
    </location>
</feature>
<dbReference type="STRING" id="37992.A0A4Z0Z9Y9"/>
<dbReference type="GO" id="GO:0006646">
    <property type="term" value="P:phosphatidylethanolamine biosynthetic process"/>
    <property type="evidence" value="ECO:0007669"/>
    <property type="project" value="UniProtKB-UniRule"/>
</dbReference>
<evidence type="ECO:0000313" key="20">
    <source>
        <dbReference type="Proteomes" id="UP000297716"/>
    </source>
</evidence>
<dbReference type="SUPFAM" id="SSF47473">
    <property type="entry name" value="EF-hand"/>
    <property type="match status" value="1"/>
</dbReference>
<dbReference type="HAMAP" id="MF_00663">
    <property type="entry name" value="PS_decarb_PSD_B_type2"/>
    <property type="match status" value="1"/>
</dbReference>
<feature type="compositionally biased region" description="Acidic residues" evidence="16">
    <location>
        <begin position="2028"/>
        <end position="2043"/>
    </location>
</feature>
<dbReference type="SUPFAM" id="SSF49562">
    <property type="entry name" value="C2 domain (Calcium/lipid-binding domain, CaLB)"/>
    <property type="match status" value="2"/>
</dbReference>
<evidence type="ECO:0000256" key="5">
    <source>
        <dbReference type="ARBA" id="ARBA00022837"/>
    </source>
</evidence>
<dbReference type="PANTHER" id="PTHR10067">
    <property type="entry name" value="PHOSPHATIDYLSERINE DECARBOXYLASE"/>
    <property type="match status" value="1"/>
</dbReference>
<feature type="compositionally biased region" description="Basic and acidic residues" evidence="16">
    <location>
        <begin position="1991"/>
        <end position="2005"/>
    </location>
</feature>
<feature type="compositionally biased region" description="Basic and acidic residues" evidence="16">
    <location>
        <begin position="1916"/>
        <end position="1925"/>
    </location>
</feature>
<feature type="domain" description="EF-hand" evidence="18">
    <location>
        <begin position="520"/>
        <end position="555"/>
    </location>
</feature>
<sequence length="2090" mass="230782">MVRIIPARLKTSNSRASSPMRSVKGEPINAKDTGLVLRIVVLRARDLAAKDRGGTSDPYLQLSCGETKFTTHCVQKTLNPEWNVTCTIPIASVDNLLLDFHCWDKDRFGKDYLGEFDLALEEIFANDKVEQEPRWYRLKNKKKGKKSNTVSGEVLLQCHLYDSTNKDASEAQVLEKLRTLALSLLESASRNPTPTMTPMLGPVSASKSETTTPSSFSRNATDISQDDEDDDDDLLDDDETPEEEDPTKPEAIEKRKRRLRIKGLKRKKRKNPYEFSNGSSDVVGLIFLEICSITDLPPESNFTKTGFDMDPFVVASLGKKTYRTRVIRHNLNPVFNEKMLFHVQNHEQAYSFAFTVIDRDKLSGNDFIASTSFPLQDIIERSPQADPETGLYDLKEPAEYMPAQKSRLARLGLSRSTSSQSLAKGRPTMSKNPSTTSTFSQVDGSNESKLASASVPSPSSLPSDQLSNLNMNNELGVGEMEGSDFKAFTIPLKMKNLEKWEAKHSPVLTIRAKYMPYPALRQQFWRAMLKQYDTDESGEISKVELTTMLDTLGSTLRESTIDSFFQRFPHKAANGEAELTMDEAVVCLEDQLQAKIAPVTLSEKVKNMLPDTDKAKHLLTVPGHGNGQASPPEDGSFDLAAEEASGLDIPLGTSTIAVPDLDKAGEEGDALDKDDLNVDRGEEHVIEIRECPICHQPRLNKRKDADIVTHIATCASQDWRQVNSLVMSGFVTASQAQRKWYSKVMTKISYGGYKLGANSANILVQDRLTGQINEEKMSVYVRLGIRLLYKGLKSRDMENKRIRKLLKGMSIKQGKKYDDPASRSQIEPFIAFHRLDMSEVLRPVEEFKNFNQFFYRALKPSARPCSAPENPHVIVSPADCRSVVFNSIDSATNIWVKGREFSIKRLLGDAYPEDAPRYENGSLGIFRLAPQDYHRFHIPVDGILRKPKLIEGEYYTVNPMAIRSALDVYGENVRVICPIDSEQHGRVMVICVGAMMVGSTVITRQEGEHVKRAEELGYFKFGGSTIVVLFEPGKMVYDGDLVDNSNGALETLIRAGMSVGHSPHIAQFTPDMRKDASQVTEADKREAHRRIRGGKRVKGIDELVNEQATREANVELKWLLVAGRTEYRVVLAMRGADGADGADGGKTPVPGNKMIDPENLRTASLYINNQLLSRGLLRDGQNIDFADPEGSDGGLESAMGRIMSVVNDLILRRDRDAEHRESLSSTLHTLRTDVQRQTTEFARQTERLNDTQRRLDTAEATERALRTQLKTAEQGIYKLKEEMAKMKSVVAQTRSTCANEVRKRDRQIDSLKKAVADAGRVRGGAKSRDVITISVTGEFSSEDDDAMGMPVGATENEGYSLRMETNGFLTELAKGLSEENEGLLALVRRTADGLREMSGLDRGTDLGHEQSQNSNTGDEFVTQLPQKSAEDLAAELEAVVEHLRSILTNPSFVPIEEVEVRDEAIGRLRAGLETMEARWKDAVHMIDGWRRRMVSSGKSVDMEDLQMGLRLSPVRVRDVEETANVERISIRLPCVQEEDEEEEEEEEEKAEEKDVNQYSRRQEEKTEPHRFPLRSPVESLRLVPASQYDAEELGDDSDSDSDSSIYQDDLDIDDLDVEEPNVQILQISTNEPIDSSPLPEPPQLSPLKDSYSSGNRGAGHTSPYRKRPVDFSTIIEENTWDLAAMEDKELPASPPRTVKPVSPSQKSKKSSPQVVDEDALPDYTASYDSPLFGKSGERPSHAQLNRKLFSKPSEQRVKNTGVSPAGQNQNQGQGRRQGGKESPPPTRTTRSGAKKSAGTSPTVSQTATQAAKRTADGNAPSSTASAAPTSISTSTASQQKQAAETAQRNAKSTTSSSSSSSSTSPSSSSNTKQAATRSPARSQPTPAPASSRLPRAHAHGKQSPLSMATIAAKLAASEREADAARVRAKLRAVRRNRRVSGGVTDGAAPPSSTGQGQTETQAKVETQAISETRTHAHEDVGGAQEQYSEQYPHEDVDPVKRDRDGAAPAPVSVKKAPRRRPSRAPVGDDVDELAPEYAEEAGGEGEGGMVNRKRAKRTGKVASRRRSTLSPWELQGLISGHVGDVESPAR</sequence>
<dbReference type="EC" id="4.1.1.65" evidence="14"/>
<dbReference type="Gene3D" id="1.10.238.10">
    <property type="entry name" value="EF-hand"/>
    <property type="match status" value="1"/>
</dbReference>
<dbReference type="PROSITE" id="PS50004">
    <property type="entry name" value="C2"/>
    <property type="match status" value="2"/>
</dbReference>
<dbReference type="FunFam" id="2.60.40.150:FF:000295">
    <property type="entry name" value="Phosphatidylserine decarboxylase proenzyme 2"/>
    <property type="match status" value="1"/>
</dbReference>
<keyword evidence="4 14" id="KW-0210">Decarboxylase</keyword>
<feature type="region of interest" description="Disordered" evidence="16">
    <location>
        <begin position="1536"/>
        <end position="1582"/>
    </location>
</feature>
<feature type="compositionally biased region" description="Basic and acidic residues" evidence="16">
    <location>
        <begin position="1398"/>
        <end position="1408"/>
    </location>
</feature>
<evidence type="ECO:0000259" key="18">
    <source>
        <dbReference type="PROSITE" id="PS50222"/>
    </source>
</evidence>
<dbReference type="GO" id="GO:0004609">
    <property type="term" value="F:phosphatidylserine decarboxylase activity"/>
    <property type="evidence" value="ECO:0007669"/>
    <property type="project" value="UniProtKB-UniRule"/>
</dbReference>
<feature type="site" description="Cleavage (non-hydrolytic); by autocatalysis" evidence="14">
    <location>
        <begin position="1023"/>
        <end position="1024"/>
    </location>
</feature>
<name>A0A4Z0Z9Y9_9PEZI</name>
<evidence type="ECO:0000256" key="9">
    <source>
        <dbReference type="ARBA" id="ARBA00023145"/>
    </source>
</evidence>
<dbReference type="GO" id="GO:0016540">
    <property type="term" value="P:protein autoprocessing"/>
    <property type="evidence" value="ECO:0007669"/>
    <property type="project" value="UniProtKB-UniRule"/>
</dbReference>
<evidence type="ECO:0000256" key="15">
    <source>
        <dbReference type="SAM" id="Coils"/>
    </source>
</evidence>
<feature type="compositionally biased region" description="Low complexity" evidence="16">
    <location>
        <begin position="448"/>
        <end position="467"/>
    </location>
</feature>
<feature type="region of interest" description="Disordered" evidence="16">
    <location>
        <begin position="409"/>
        <end position="468"/>
    </location>
</feature>
<dbReference type="InterPro" id="IPR018247">
    <property type="entry name" value="EF_Hand_1_Ca_BS"/>
</dbReference>
<evidence type="ECO:0000256" key="6">
    <source>
        <dbReference type="ARBA" id="ARBA00023054"/>
    </source>
</evidence>
<feature type="compositionally biased region" description="Polar residues" evidence="16">
    <location>
        <begin position="1870"/>
        <end position="1884"/>
    </location>
</feature>
<feature type="active site" description="Charge relay system; for autoendoproteolytic cleavage activity" evidence="14">
    <location>
        <position position="1024"/>
    </location>
</feature>
<feature type="active site" description="Schiff-base intermediate with substrate; via pyruvic acid; for decarboxylase activity" evidence="14">
    <location>
        <position position="1024"/>
    </location>
</feature>
<feature type="modified residue" description="Pyruvic acid (Ser); by autocatalysis" evidence="14">
    <location>
        <position position="1024"/>
    </location>
</feature>
<dbReference type="InterPro" id="IPR035892">
    <property type="entry name" value="C2_domain_sf"/>
</dbReference>
<feature type="compositionally biased region" description="Low complexity" evidence="16">
    <location>
        <begin position="1821"/>
        <end position="1869"/>
    </location>
</feature>
<evidence type="ECO:0000256" key="8">
    <source>
        <dbReference type="ARBA" id="ARBA00023136"/>
    </source>
</evidence>
<feature type="domain" description="C2" evidence="17">
    <location>
        <begin position="267"/>
        <end position="388"/>
    </location>
</feature>
<feature type="active site" description="Charge relay system; for autoendoproteolytic cleavage activity" evidence="14">
    <location>
        <position position="879"/>
    </location>
</feature>
<feature type="compositionally biased region" description="Basic residues" evidence="16">
    <location>
        <begin position="2051"/>
        <end position="2067"/>
    </location>
</feature>
<dbReference type="PANTHER" id="PTHR10067:SF17">
    <property type="entry name" value="PHOSPHATIDYLSERINE DECARBOXYLASE PROENZYME 2"/>
    <property type="match status" value="1"/>
</dbReference>
<keyword evidence="3 14" id="KW-0444">Lipid biosynthesis</keyword>
<dbReference type="InterPro" id="IPR011992">
    <property type="entry name" value="EF-hand-dom_pair"/>
</dbReference>
<dbReference type="Gene3D" id="2.60.40.150">
    <property type="entry name" value="C2 domain"/>
    <property type="match status" value="2"/>
</dbReference>
<dbReference type="CDD" id="cd04024">
    <property type="entry name" value="C2A_Synaptotagmin-like"/>
    <property type="match status" value="1"/>
</dbReference>
<dbReference type="InterPro" id="IPR003817">
    <property type="entry name" value="PS_Dcarbxylase"/>
</dbReference>
<feature type="compositionally biased region" description="Basic residues" evidence="16">
    <location>
        <begin position="1926"/>
        <end position="1938"/>
    </location>
</feature>
<comment type="pathway">
    <text evidence="1">Lipid metabolism.</text>
</comment>
<dbReference type="InterPro" id="IPR033177">
    <property type="entry name" value="PSD-B"/>
</dbReference>
<dbReference type="CDD" id="cd04039">
    <property type="entry name" value="C2_PSD"/>
    <property type="match status" value="1"/>
</dbReference>
<evidence type="ECO:0000256" key="7">
    <source>
        <dbReference type="ARBA" id="ARBA00023098"/>
    </source>
</evidence>
<feature type="region of interest" description="Disordered" evidence="16">
    <location>
        <begin position="1685"/>
        <end position="2068"/>
    </location>
</feature>
<dbReference type="InterPro" id="IPR002048">
    <property type="entry name" value="EF_hand_dom"/>
</dbReference>
<gene>
    <name evidence="14" type="primary">PSD2</name>
    <name evidence="19" type="ORF">E0Z10_g13</name>
</gene>
<feature type="compositionally biased region" description="Polar residues" evidence="16">
    <location>
        <begin position="1624"/>
        <end position="1633"/>
    </location>
</feature>
<protein>
    <recommendedName>
        <fullName evidence="14">Phosphatidylserine decarboxylase proenzyme 2</fullName>
        <ecNumber evidence="14">4.1.1.65</ecNumber>
    </recommendedName>
    <component>
        <recommendedName>
            <fullName evidence="14">Phosphatidylserine decarboxylase 2 beta chain</fullName>
        </recommendedName>
    </component>
    <component>
        <recommendedName>
            <fullName evidence="14">Phosphatidylserine decarboxylase 2 alpha chain</fullName>
        </recommendedName>
    </component>
</protein>
<reference evidence="19 20" key="1">
    <citation type="submission" date="2019-03" db="EMBL/GenBank/DDBJ databases">
        <title>Draft genome sequence of Xylaria hypoxylon DSM 108379, a ubiquitous saprotrophic-parasitic fungi on hardwood.</title>
        <authorList>
            <person name="Buettner E."/>
            <person name="Leonhardt S."/>
            <person name="Gebauer A.M."/>
            <person name="Liers C."/>
            <person name="Hofrichter M."/>
            <person name="Kellner H."/>
        </authorList>
    </citation>
    <scope>NUCLEOTIDE SEQUENCE [LARGE SCALE GENOMIC DNA]</scope>
    <source>
        <strain evidence="19 20">DSM 108379</strain>
    </source>
</reference>
<evidence type="ECO:0000256" key="13">
    <source>
        <dbReference type="ARBA" id="ARBA00023317"/>
    </source>
</evidence>
<keyword evidence="8 14" id="KW-0472">Membrane</keyword>
<proteinExistence type="inferred from homology"/>
<accession>A0A4Z0Z9Y9</accession>
<feature type="compositionally biased region" description="Acidic residues" evidence="16">
    <location>
        <begin position="224"/>
        <end position="245"/>
    </location>
</feature>
<dbReference type="Pfam" id="PF00168">
    <property type="entry name" value="C2"/>
    <property type="match status" value="2"/>
</dbReference>
<feature type="compositionally biased region" description="Acidic residues" evidence="16">
    <location>
        <begin position="1536"/>
        <end position="1549"/>
    </location>
</feature>
<evidence type="ECO:0000256" key="10">
    <source>
        <dbReference type="ARBA" id="ARBA00023209"/>
    </source>
</evidence>
<comment type="domain">
    <text evidence="14">The C2 domains have an essential, but non-catalytic function. They may facilitate interactions with other proteins and are required for lipid transport function.</text>
</comment>
<feature type="region of interest" description="Disordered" evidence="16">
    <location>
        <begin position="1624"/>
        <end position="1671"/>
    </location>
</feature>
<feature type="compositionally biased region" description="Polar residues" evidence="16">
    <location>
        <begin position="429"/>
        <end position="447"/>
    </location>
</feature>
<dbReference type="NCBIfam" id="TIGR00163">
    <property type="entry name" value="PS_decarb"/>
    <property type="match status" value="1"/>
</dbReference>
<feature type="compositionally biased region" description="Polar residues" evidence="16">
    <location>
        <begin position="1950"/>
        <end position="1971"/>
    </location>
</feature>
<feature type="active site" description="Charge relay system; for autoendoproteolytic cleavage activity" evidence="14">
    <location>
        <position position="937"/>
    </location>
</feature>
<dbReference type="UniPathway" id="UPA00558">
    <property type="reaction ID" value="UER00616"/>
</dbReference>
<evidence type="ECO:0000256" key="11">
    <source>
        <dbReference type="ARBA" id="ARBA00023239"/>
    </source>
</evidence>
<feature type="region of interest" description="Disordered" evidence="16">
    <location>
        <begin position="188"/>
        <end position="259"/>
    </location>
</feature>
<comment type="similarity">
    <text evidence="2">Belongs to the ADIP family.</text>
</comment>
<evidence type="ECO:0000259" key="17">
    <source>
        <dbReference type="PROSITE" id="PS50004"/>
    </source>
</evidence>
<dbReference type="FunFam" id="1.10.238.10:FF:000445">
    <property type="entry name" value="Phosphatidylserine decarboxylase proenzyme 2"/>
    <property type="match status" value="1"/>
</dbReference>
<keyword evidence="5" id="KW-0106">Calcium</keyword>
<dbReference type="SMART" id="SM00239">
    <property type="entry name" value="C2"/>
    <property type="match status" value="2"/>
</dbReference>
<dbReference type="Pfam" id="PF02666">
    <property type="entry name" value="PS_Dcarbxylase"/>
    <property type="match status" value="1"/>
</dbReference>
<evidence type="ECO:0000256" key="2">
    <source>
        <dbReference type="ARBA" id="ARBA00009291"/>
    </source>
</evidence>
<evidence type="ECO:0000256" key="14">
    <source>
        <dbReference type="HAMAP-Rule" id="MF_03209"/>
    </source>
</evidence>
<keyword evidence="13 14" id="KW-0670">Pyruvate</keyword>
<keyword evidence="6 15" id="KW-0175">Coiled coil</keyword>
<organism evidence="19 20">
    <name type="scientific">Xylaria hypoxylon</name>
    <dbReference type="NCBI Taxonomy" id="37992"/>
    <lineage>
        <taxon>Eukaryota</taxon>
        <taxon>Fungi</taxon>
        <taxon>Dikarya</taxon>
        <taxon>Ascomycota</taxon>
        <taxon>Pezizomycotina</taxon>
        <taxon>Sordariomycetes</taxon>
        <taxon>Xylariomycetidae</taxon>
        <taxon>Xylariales</taxon>
        <taxon>Xylariaceae</taxon>
        <taxon>Xylaria</taxon>
    </lineage>
</organism>
<comment type="subunit">
    <text evidence="14">Heterodimer of a large membrane-associated beta subunit and a small pyruvoyl-containing alpha subunit. Interacts with pstB2. This interaction may be a means to structurally tether the donor membrane (ER) harboring PstB2 to acceptor membranes (Golgi/endosomes) harboring PSD2 during PtdSer transport to the site of PtdEtn synthesis.</text>
</comment>
<feature type="compositionally biased region" description="Polar residues" evidence="16">
    <location>
        <begin position="205"/>
        <end position="223"/>
    </location>
</feature>
<keyword evidence="20" id="KW-1185">Reference proteome</keyword>
<dbReference type="PROSITE" id="PS00018">
    <property type="entry name" value="EF_HAND_1"/>
    <property type="match status" value="1"/>
</dbReference>
<feature type="chain" id="PRO_5023345113" description="Phosphatidylserine decarboxylase 2 beta chain" evidence="14">
    <location>
        <begin position="1"/>
        <end position="1023"/>
    </location>
</feature>
<dbReference type="EMBL" id="SKBN01000001">
    <property type="protein sequence ID" value="TGJ88710.1"/>
    <property type="molecule type" value="Genomic_DNA"/>
</dbReference>
<evidence type="ECO:0000256" key="16">
    <source>
        <dbReference type="SAM" id="MobiDB-lite"/>
    </source>
</evidence>
<feature type="coiled-coil region" evidence="15">
    <location>
        <begin position="1241"/>
        <end position="1268"/>
    </location>
</feature>
<dbReference type="InterPro" id="IPR021622">
    <property type="entry name" value="Afadin/alpha-actinin-bd"/>
</dbReference>
<comment type="cofactor">
    <cofactor evidence="14">
        <name>pyruvate</name>
        <dbReference type="ChEBI" id="CHEBI:15361"/>
    </cofactor>
    <text evidence="14">Binds 1 pyruvoyl group covalently per subunit.</text>
</comment>
<dbReference type="InterPro" id="IPR000008">
    <property type="entry name" value="C2_dom"/>
</dbReference>
<dbReference type="Pfam" id="PF11559">
    <property type="entry name" value="ADIP"/>
    <property type="match status" value="1"/>
</dbReference>
<comment type="PTM">
    <text evidence="14">Is synthesized initially as an inactive proenzyme. Formation of the active enzyme involves a self-maturation process in which the active site pyruvoyl group is generated from an internal serine residue via an autocatalytic post-translational modification. Two non-identical subunits are generated from the proenzyme in this reaction, and the pyruvate is formed at the N-terminus of the alpha chain, which is derived from the carboxyl end of the proenzyme. The autoendoproteolytic cleavage occurs by a canonical serine protease mechanism, in which the side chain hydroxyl group of the serine supplies its oxygen atom to form the C-terminus of the beta chain, while the remainder of the serine residue undergoes an oxidative deamination to produce ammonia and the pyruvoyl prosthetic group on the alpha chain. During this reaction, the Ser that is part of the protease active site of the proenzyme becomes the pyruvoyl prosthetic group, which constitutes an essential element of the active site of the mature decarboxylase.</text>
</comment>
<dbReference type="GO" id="GO:0010008">
    <property type="term" value="C:endosome membrane"/>
    <property type="evidence" value="ECO:0007669"/>
    <property type="project" value="UniProtKB-SubCell"/>
</dbReference>
<dbReference type="PROSITE" id="PS50222">
    <property type="entry name" value="EF_HAND_2"/>
    <property type="match status" value="1"/>
</dbReference>
<feature type="compositionally biased region" description="Basic and acidic residues" evidence="16">
    <location>
        <begin position="1550"/>
        <end position="1570"/>
    </location>
</feature>
<keyword evidence="7 14" id="KW-0443">Lipid metabolism</keyword>
<feature type="compositionally biased region" description="Low complexity" evidence="16">
    <location>
        <begin position="1698"/>
        <end position="1714"/>
    </location>
</feature>
<feature type="compositionally biased region" description="Polar residues" evidence="16">
    <location>
        <begin position="1787"/>
        <end position="1811"/>
    </location>
</feature>
<comment type="function">
    <text evidence="14">Catalyzes the formation of phosphatidylethanolamine (PtdEtn) from phosphatidylserine (PtdSer). Plays a central role in phospholipid metabolism and in the interorganelle trafficking of phosphatidylserine.</text>
</comment>
<evidence type="ECO:0000256" key="4">
    <source>
        <dbReference type="ARBA" id="ARBA00022793"/>
    </source>
</evidence>
<feature type="chain" id="PRO_5023345112" description="Phosphatidylserine decarboxylase 2 alpha chain" evidence="14">
    <location>
        <begin position="1024"/>
        <end position="2090"/>
    </location>
</feature>
<evidence type="ECO:0000256" key="1">
    <source>
        <dbReference type="ARBA" id="ARBA00005189"/>
    </source>
</evidence>
<keyword evidence="10 14" id="KW-0594">Phospholipid biosynthesis</keyword>
<dbReference type="FunFam" id="2.60.40.150:FF:000198">
    <property type="entry name" value="Phosphatidylserine decarboxylase proenzyme 2"/>
    <property type="match status" value="1"/>
</dbReference>
<keyword evidence="9 14" id="KW-0865">Zymogen</keyword>
<dbReference type="Proteomes" id="UP000297716">
    <property type="component" value="Unassembled WGS sequence"/>
</dbReference>
<keyword evidence="14" id="KW-0333">Golgi apparatus</keyword>
<comment type="similarity">
    <text evidence="14">Belongs to the phosphatidylserine decarboxylase family. PSD-B subfamily. Eukaryotic type II sub-subfamily.</text>
</comment>
<keyword evidence="14" id="KW-0967">Endosome</keyword>